<accession>A0A2W1KT59</accession>
<evidence type="ECO:0000313" key="1">
    <source>
        <dbReference type="EMBL" id="PZD82407.1"/>
    </source>
</evidence>
<dbReference type="AlphaFoldDB" id="A0A2W1KT59"/>
<organism evidence="1 2">
    <name type="scientific">Acidithiobacillus ferrooxidans</name>
    <name type="common">Thiobacillus ferrooxidans</name>
    <dbReference type="NCBI Taxonomy" id="920"/>
    <lineage>
        <taxon>Bacteria</taxon>
        <taxon>Pseudomonadati</taxon>
        <taxon>Pseudomonadota</taxon>
        <taxon>Acidithiobacillia</taxon>
        <taxon>Acidithiobacillales</taxon>
        <taxon>Acidithiobacillaceae</taxon>
        <taxon>Acidithiobacillus</taxon>
    </lineage>
</organism>
<proteinExistence type="predicted"/>
<dbReference type="OrthoDB" id="9979502at2"/>
<dbReference type="RefSeq" id="WP_054608671.1">
    <property type="nucleotide sequence ID" value="NZ_AP025160.1"/>
</dbReference>
<evidence type="ECO:0000313" key="2">
    <source>
        <dbReference type="Proteomes" id="UP000248886"/>
    </source>
</evidence>
<comment type="caution">
    <text evidence="1">The sequence shown here is derived from an EMBL/GenBank/DDBJ whole genome shotgun (WGS) entry which is preliminary data.</text>
</comment>
<protein>
    <submittedName>
        <fullName evidence="1">Uncharacterized protein</fullName>
    </submittedName>
</protein>
<reference evidence="1 2" key="1">
    <citation type="submission" date="2018-06" db="EMBL/GenBank/DDBJ databases">
        <title>Draft sequence of Acidithiobacillus ferrooxidans CCM 4253.</title>
        <authorList>
            <person name="Moya-Beltran A."/>
            <person name="Castro M."/>
            <person name="Covarrubias P.C."/>
            <person name="Issotta F."/>
            <person name="Janiczek O."/>
            <person name="Mandl M."/>
            <person name="Kucera J."/>
            <person name="Quatrini R."/>
        </authorList>
    </citation>
    <scope>NUCLEOTIDE SEQUENCE [LARGE SCALE GENOMIC DNA]</scope>
    <source>
        <strain evidence="1 2">CCM 4253</strain>
    </source>
</reference>
<name>A0A2W1KT59_ACIFR</name>
<sequence length="95" mass="10506">MKYAEEKTVVSANQGFYVVLPVRDESGAVVEACREPIVAWAMDPDGVVEPITYGGSMIRRKLFLEGNCDVLCPNGDVVSENESWGSLDDWFSCQK</sequence>
<gene>
    <name evidence="1" type="ORF">DN052_05160</name>
</gene>
<dbReference type="Proteomes" id="UP000248886">
    <property type="component" value="Unassembled WGS sequence"/>
</dbReference>
<dbReference type="EMBL" id="QKQP01000001">
    <property type="protein sequence ID" value="PZD82407.1"/>
    <property type="molecule type" value="Genomic_DNA"/>
</dbReference>